<dbReference type="GO" id="GO:0016740">
    <property type="term" value="F:transferase activity"/>
    <property type="evidence" value="ECO:0007669"/>
    <property type="project" value="UniProtKB-KW"/>
</dbReference>
<evidence type="ECO:0000256" key="1">
    <source>
        <dbReference type="ARBA" id="ARBA00010118"/>
    </source>
</evidence>
<feature type="chain" id="PRO_5012987615" description="Glycosyl transferase CAP10 domain-containing protein" evidence="3">
    <location>
        <begin position="23"/>
        <end position="392"/>
    </location>
</feature>
<dbReference type="InterPro" id="IPR051091">
    <property type="entry name" value="O-Glucosyltr/Glycosyltrsf_90"/>
</dbReference>
<dbReference type="PANTHER" id="PTHR12203:SF35">
    <property type="entry name" value="PROTEIN O-GLUCOSYLTRANSFERASE 1"/>
    <property type="match status" value="1"/>
</dbReference>
<feature type="signal peptide" evidence="3">
    <location>
        <begin position="1"/>
        <end position="22"/>
    </location>
</feature>
<dbReference type="SMART" id="SM00672">
    <property type="entry name" value="CAP10"/>
    <property type="match status" value="1"/>
</dbReference>
<keyword evidence="6" id="KW-1185">Reference proteome</keyword>
<comment type="caution">
    <text evidence="5">The sequence shown here is derived from an EMBL/GenBank/DDBJ whole genome shotgun (WGS) entry which is preliminary data.</text>
</comment>
<comment type="similarity">
    <text evidence="1">Belongs to the glycosyltransferase 90 family.</text>
</comment>
<evidence type="ECO:0000259" key="4">
    <source>
        <dbReference type="SMART" id="SM00672"/>
    </source>
</evidence>
<keyword evidence="2" id="KW-0808">Transferase</keyword>
<evidence type="ECO:0000256" key="3">
    <source>
        <dbReference type="SAM" id="SignalP"/>
    </source>
</evidence>
<dbReference type="PANTHER" id="PTHR12203">
    <property type="entry name" value="KDEL LYS-ASP-GLU-LEU CONTAINING - RELATED"/>
    <property type="match status" value="1"/>
</dbReference>
<name>A0A250XEK1_9CHLO</name>
<gene>
    <name evidence="5" type="ORF">CEUSTIGMA_g8895.t1</name>
</gene>
<dbReference type="Proteomes" id="UP000232323">
    <property type="component" value="Unassembled WGS sequence"/>
</dbReference>
<dbReference type="EMBL" id="BEGY01000066">
    <property type="protein sequence ID" value="GAX81466.1"/>
    <property type="molecule type" value="Genomic_DNA"/>
</dbReference>
<evidence type="ECO:0000256" key="2">
    <source>
        <dbReference type="ARBA" id="ARBA00022679"/>
    </source>
</evidence>
<organism evidence="5 6">
    <name type="scientific">Chlamydomonas eustigma</name>
    <dbReference type="NCBI Taxonomy" id="1157962"/>
    <lineage>
        <taxon>Eukaryota</taxon>
        <taxon>Viridiplantae</taxon>
        <taxon>Chlorophyta</taxon>
        <taxon>core chlorophytes</taxon>
        <taxon>Chlorophyceae</taxon>
        <taxon>CS clade</taxon>
        <taxon>Chlamydomonadales</taxon>
        <taxon>Chlamydomonadaceae</taxon>
        <taxon>Chlamydomonas</taxon>
    </lineage>
</organism>
<proteinExistence type="inferred from homology"/>
<feature type="domain" description="Glycosyl transferase CAP10" evidence="4">
    <location>
        <begin position="127"/>
        <end position="350"/>
    </location>
</feature>
<dbReference type="InterPro" id="IPR006598">
    <property type="entry name" value="CAP10"/>
</dbReference>
<dbReference type="AlphaFoldDB" id="A0A250XEK1"/>
<evidence type="ECO:0000313" key="5">
    <source>
        <dbReference type="EMBL" id="GAX81466.1"/>
    </source>
</evidence>
<protein>
    <recommendedName>
        <fullName evidence="4">Glycosyl transferase CAP10 domain-containing protein</fullName>
    </recommendedName>
</protein>
<sequence>MFSFHSSFTLFQVIFPLTVVTCLQLTVNSKSDLVERAKRHEDLQGIYEHNLERDFALYRSASYGASDLLRMIESALQGRAPKHLTLLAIKNREVYPMPLTEVQPKLASRRVAAIVEGLVNASKEGVTFEDTILLLNTWDEPKCANMGACPAPVFSLIKQWNWDTESSPQNDVLIPFFNHQYGDTISYPTQHKVAKALMRAAVQNGMRENCTRLWLLELAKTDLGQKHLDVGITNNLKKGFQVQLVPFVEMAEHAKWRYLISTDGFTASCRFGKLLQINSLVLKEESTWIEYYYRSVKPGVHFISFNKDNVLKVLQELEHYDDAQVLKMTNSAQDFSHIFLSQYAKALYVSRAIHLYNKQFKEVERMMSQIKSSDLGNLHTALNALKLYASSG</sequence>
<reference evidence="5 6" key="1">
    <citation type="submission" date="2017-08" db="EMBL/GenBank/DDBJ databases">
        <title>Acidophilic green algal genome provides insights into adaptation to an acidic environment.</title>
        <authorList>
            <person name="Hirooka S."/>
            <person name="Hirose Y."/>
            <person name="Kanesaki Y."/>
            <person name="Higuchi S."/>
            <person name="Fujiwara T."/>
            <person name="Onuma R."/>
            <person name="Era A."/>
            <person name="Ohbayashi R."/>
            <person name="Uzuka A."/>
            <person name="Nozaki H."/>
            <person name="Yoshikawa H."/>
            <person name="Miyagishima S.Y."/>
        </authorList>
    </citation>
    <scope>NUCLEOTIDE SEQUENCE [LARGE SCALE GENOMIC DNA]</scope>
    <source>
        <strain evidence="5 6">NIES-2499</strain>
    </source>
</reference>
<dbReference type="Pfam" id="PF05686">
    <property type="entry name" value="Glyco_transf_90"/>
    <property type="match status" value="1"/>
</dbReference>
<accession>A0A250XEK1</accession>
<keyword evidence="3" id="KW-0732">Signal</keyword>
<dbReference type="OrthoDB" id="2012775at2759"/>
<evidence type="ECO:0000313" key="6">
    <source>
        <dbReference type="Proteomes" id="UP000232323"/>
    </source>
</evidence>